<dbReference type="AlphaFoldDB" id="V9HMP8"/>
<evidence type="ECO:0000313" key="1">
    <source>
        <dbReference type="EMBL" id="EFG31481.1"/>
    </source>
</evidence>
<dbReference type="Pfam" id="PF05100">
    <property type="entry name" value="Phage_tail_L"/>
    <property type="match status" value="1"/>
</dbReference>
<dbReference type="EMBL" id="ADCY02000013">
    <property type="protein sequence ID" value="EFG31481.1"/>
    <property type="molecule type" value="Genomic_DNA"/>
</dbReference>
<dbReference type="OrthoDB" id="5673400at2"/>
<proteinExistence type="predicted"/>
<name>V9HMP8_9NEIS</name>
<dbReference type="HOGENOM" id="CLU_077143_0_0_4"/>
<keyword evidence="2" id="KW-1185">Reference proteome</keyword>
<gene>
    <name evidence="1" type="ORF">HMPREF9021_00751</name>
</gene>
<dbReference type="GO" id="GO:0030430">
    <property type="term" value="C:host cell cytoplasm"/>
    <property type="evidence" value="ECO:0007669"/>
    <property type="project" value="InterPro"/>
</dbReference>
<reference evidence="1 2" key="1">
    <citation type="submission" date="2010-03" db="EMBL/GenBank/DDBJ databases">
        <authorList>
            <consortium name="The Broad Institute Genome Sequencing Platform"/>
            <person name="Ward D."/>
            <person name="Earl A."/>
            <person name="Feldgarden M."/>
            <person name="Gevers D."/>
            <person name="Young S."/>
            <person name="Zeng Q."/>
            <person name="Koehrsen M."/>
            <person name="Alvarado L."/>
            <person name="Berlin A.M."/>
            <person name="Borenstein D."/>
            <person name="Chapman S.B."/>
            <person name="Chen Z."/>
            <person name="Engels R."/>
            <person name="Freedman E."/>
            <person name="Gellesch M."/>
            <person name="Goldberg J."/>
            <person name="Griggs A."/>
            <person name="Gujja S."/>
            <person name="Heilman E.R."/>
            <person name="Heiman D.I."/>
            <person name="Hepburn T.A."/>
            <person name="Howarth C."/>
            <person name="Jen D."/>
            <person name="Larson L."/>
            <person name="Mehta T."/>
            <person name="Park D."/>
            <person name="Pearson M."/>
            <person name="Richards J."/>
            <person name="Roberts A."/>
            <person name="Saif S."/>
            <person name="Shea T.D."/>
            <person name="Shenoy N."/>
            <person name="Sisk P."/>
            <person name="Stolte C."/>
            <person name="Sykes S.N."/>
            <person name="Walk T."/>
            <person name="White J."/>
            <person name="Yandava C."/>
            <person name="Izard J."/>
            <person name="Baranova O.V."/>
            <person name="Blanton J.M."/>
            <person name="Tanner A.C."/>
            <person name="Dewhirst F."/>
            <person name="Haas B."/>
            <person name="Nusbaum C."/>
            <person name="Birren B."/>
        </authorList>
    </citation>
    <scope>NUCLEOTIDE SEQUENCE [LARGE SCALE GENOMIC DNA]</scope>
    <source>
        <strain evidence="1 2">ATCC 29453</strain>
    </source>
</reference>
<dbReference type="InterPro" id="IPR006487">
    <property type="entry name" value="Phage_lambda_L"/>
</dbReference>
<protein>
    <submittedName>
        <fullName evidence="1">Phage minor tail protein L</fullName>
    </submittedName>
</protein>
<comment type="caution">
    <text evidence="1">The sequence shown here is derived from an EMBL/GenBank/DDBJ whole genome shotgun (WGS) entry which is preliminary data.</text>
</comment>
<dbReference type="GO" id="GO:0046718">
    <property type="term" value="P:symbiont entry into host cell"/>
    <property type="evidence" value="ECO:0007669"/>
    <property type="project" value="InterPro"/>
</dbReference>
<dbReference type="GO" id="GO:0051536">
    <property type="term" value="F:iron-sulfur cluster binding"/>
    <property type="evidence" value="ECO:0007669"/>
    <property type="project" value="InterPro"/>
</dbReference>
<accession>V9HMP8</accession>
<dbReference type="eggNOG" id="COG4672">
    <property type="taxonomic scope" value="Bacteria"/>
</dbReference>
<organism evidence="1 2">
    <name type="scientific">Simonsiella muelleri ATCC 29453</name>
    <dbReference type="NCBI Taxonomy" id="641147"/>
    <lineage>
        <taxon>Bacteria</taxon>
        <taxon>Pseudomonadati</taxon>
        <taxon>Pseudomonadota</taxon>
        <taxon>Betaproteobacteria</taxon>
        <taxon>Neisseriales</taxon>
        <taxon>Neisseriaceae</taxon>
        <taxon>Simonsiella</taxon>
    </lineage>
</organism>
<evidence type="ECO:0000313" key="2">
    <source>
        <dbReference type="Proteomes" id="UP000017813"/>
    </source>
</evidence>
<reference evidence="1 2" key="2">
    <citation type="submission" date="2011-10" db="EMBL/GenBank/DDBJ databases">
        <title>The Genome Sequence of Simonsiella muelleri ATCC 29453.</title>
        <authorList>
            <consortium name="The Broad Institute Genome Sequencing Platform"/>
            <consortium name="The Broad Institute Genome Sequencing Center for Infectious Disease"/>
            <person name="Earl A."/>
            <person name="Ward D."/>
            <person name="Feldgarden M."/>
            <person name="Gevers D."/>
            <person name="Izard J."/>
            <person name="Baranova O.V."/>
            <person name="Blanton J.M."/>
            <person name="Tanner A.C."/>
            <person name="Dewhirst F."/>
            <person name="Young S.K."/>
            <person name="Zeng Q."/>
            <person name="Gargeya S."/>
            <person name="Fitzgerald M."/>
            <person name="Haas B."/>
            <person name="Abouelleil A."/>
            <person name="Alvarado L."/>
            <person name="Arachchi H.M."/>
            <person name="Berlin A."/>
            <person name="Brown A."/>
            <person name="Chapman S.B."/>
            <person name="Chen Z."/>
            <person name="Dunbar C."/>
            <person name="Freedman E."/>
            <person name="Gearin G."/>
            <person name="Goldberg J."/>
            <person name="Griggs A."/>
            <person name="Gujja S."/>
            <person name="Heiman D."/>
            <person name="Howarth C."/>
            <person name="Larson L."/>
            <person name="Lui A."/>
            <person name="MacDonald P.J.P."/>
            <person name="Montmayeur A."/>
            <person name="Murphy C."/>
            <person name="Neiman D."/>
            <person name="Pearson M."/>
            <person name="Priest M."/>
            <person name="Roberts A."/>
            <person name="Saif S."/>
            <person name="Shea T."/>
            <person name="Shenoy N."/>
            <person name="Sisk P."/>
            <person name="Stolte C."/>
            <person name="Sykes S."/>
            <person name="Wortman J."/>
            <person name="Nusbaum C."/>
            <person name="Birren B."/>
        </authorList>
    </citation>
    <scope>NUCLEOTIDE SEQUENCE [LARGE SCALE GENOMIC DNA]</scope>
    <source>
        <strain evidence="1 2">ATCC 29453</strain>
    </source>
</reference>
<dbReference type="KEGG" id="smur:BWP33_09525"/>
<dbReference type="Proteomes" id="UP000017813">
    <property type="component" value="Unassembled WGS sequence"/>
</dbReference>
<dbReference type="NCBIfam" id="TIGR01600">
    <property type="entry name" value="phage_tail_L"/>
    <property type="match status" value="1"/>
</dbReference>
<dbReference type="STRING" id="641147.HMPREF9021_00751"/>
<sequence length="238" mass="25791">MNQRIQQMSGAMLTALSALEQDVLIDLWEVDLRALGGELLRLCNIQSEKADFVVWKGQQYQSYPIKADGFELSGQGASNRPKLTVSNVMGLVTGLAEKHNQLVGAVVTRRQTYAQFLDAVNFTAGNSKADSTQEIVSKYLIERLSSLNAEIAVFELSAPSEADGAVIPARVMLANVCVWQYRGAECGYMGKPVADRFGMPTSDPTQDACGGRLLDCQARFGKTAVLPFGAFPSCDKVS</sequence>
<dbReference type="RefSeq" id="WP_002641535.1">
    <property type="nucleotide sequence ID" value="NZ_CP019448.1"/>
</dbReference>